<evidence type="ECO:0000256" key="1">
    <source>
        <dbReference type="PROSITE-ProRule" id="PRU00042"/>
    </source>
</evidence>
<dbReference type="Proteomes" id="UP001497382">
    <property type="component" value="Unassembled WGS sequence"/>
</dbReference>
<evidence type="ECO:0000313" key="5">
    <source>
        <dbReference type="Proteomes" id="UP001497382"/>
    </source>
</evidence>
<feature type="region of interest" description="Disordered" evidence="2">
    <location>
        <begin position="48"/>
        <end position="77"/>
    </location>
</feature>
<gene>
    <name evidence="4" type="ORF">LARSCL_LOCUS22879</name>
</gene>
<dbReference type="InterPro" id="IPR052644">
    <property type="entry name" value="ZMAT3"/>
</dbReference>
<feature type="compositionally biased region" description="Low complexity" evidence="2">
    <location>
        <begin position="375"/>
        <end position="386"/>
    </location>
</feature>
<feature type="compositionally biased region" description="Basic and acidic residues" evidence="2">
    <location>
        <begin position="48"/>
        <end position="71"/>
    </location>
</feature>
<accession>A0AAV2C0K7</accession>
<keyword evidence="1" id="KW-0863">Zinc-finger</keyword>
<dbReference type="PROSITE" id="PS00028">
    <property type="entry name" value="ZINC_FINGER_C2H2_1"/>
    <property type="match status" value="3"/>
</dbReference>
<feature type="region of interest" description="Disordered" evidence="2">
    <location>
        <begin position="427"/>
        <end position="491"/>
    </location>
</feature>
<dbReference type="SUPFAM" id="SSF57667">
    <property type="entry name" value="beta-beta-alpha zinc fingers"/>
    <property type="match status" value="4"/>
</dbReference>
<keyword evidence="5" id="KW-1185">Reference proteome</keyword>
<dbReference type="Pfam" id="PF12874">
    <property type="entry name" value="zf-met"/>
    <property type="match status" value="3"/>
</dbReference>
<feature type="domain" description="C2H2-type" evidence="3">
    <location>
        <begin position="86"/>
        <end position="110"/>
    </location>
</feature>
<feature type="non-terminal residue" evidence="4">
    <location>
        <position position="1"/>
    </location>
</feature>
<dbReference type="GO" id="GO:0003676">
    <property type="term" value="F:nucleic acid binding"/>
    <property type="evidence" value="ECO:0007669"/>
    <property type="project" value="InterPro"/>
</dbReference>
<proteinExistence type="predicted"/>
<evidence type="ECO:0000256" key="2">
    <source>
        <dbReference type="SAM" id="MobiDB-lite"/>
    </source>
</evidence>
<organism evidence="4 5">
    <name type="scientific">Larinioides sclopetarius</name>
    <dbReference type="NCBI Taxonomy" id="280406"/>
    <lineage>
        <taxon>Eukaryota</taxon>
        <taxon>Metazoa</taxon>
        <taxon>Ecdysozoa</taxon>
        <taxon>Arthropoda</taxon>
        <taxon>Chelicerata</taxon>
        <taxon>Arachnida</taxon>
        <taxon>Araneae</taxon>
        <taxon>Araneomorphae</taxon>
        <taxon>Entelegynae</taxon>
        <taxon>Araneoidea</taxon>
        <taxon>Araneidae</taxon>
        <taxon>Larinioides</taxon>
    </lineage>
</organism>
<reference evidence="4 5" key="1">
    <citation type="submission" date="2024-04" db="EMBL/GenBank/DDBJ databases">
        <authorList>
            <person name="Rising A."/>
            <person name="Reimegard J."/>
            <person name="Sonavane S."/>
            <person name="Akerstrom W."/>
            <person name="Nylinder S."/>
            <person name="Hedman E."/>
            <person name="Kallberg Y."/>
        </authorList>
    </citation>
    <scope>NUCLEOTIDE SEQUENCE [LARGE SCALE GENOMIC DNA]</scope>
</reference>
<evidence type="ECO:0000313" key="4">
    <source>
        <dbReference type="EMBL" id="CAL1302078.1"/>
    </source>
</evidence>
<feature type="non-terminal residue" evidence="4">
    <location>
        <position position="491"/>
    </location>
</feature>
<feature type="region of interest" description="Disordered" evidence="2">
    <location>
        <begin position="220"/>
        <end position="247"/>
    </location>
</feature>
<dbReference type="InterPro" id="IPR036236">
    <property type="entry name" value="Znf_C2H2_sf"/>
</dbReference>
<dbReference type="GO" id="GO:0008270">
    <property type="term" value="F:zinc ion binding"/>
    <property type="evidence" value="ECO:0007669"/>
    <property type="project" value="UniProtKB-KW"/>
</dbReference>
<sequence length="491" mass="55839">RDTTSPSTRDDRSRNLSLGSDNHYTAYDLRVWGKIICLRRIMESSKREEVLNDDETKKREQESSIPEHKNPYFDTSSSESDFEYEFTCEICNKTFSGLKPLRQHEKGAQHLKRVRKKGIEKKLLRNLEDSVENEEDDLEQEFFAVCKTCKKEFMGPESLELHLKSSTHKKKMAAAKLLKEIRGDDGRIDLDKLRQKRKEEKSKKRVPIVVGKNSERFSLPSVSDDPGEISGACGYSGPPISSDDSTGDDTIAETHEFECLECKKVFTGINPWYQHLMSKVHEKTLKQKELFDKLGITGSSFSEESSAVQYLVQEEDDVITCRLCNVALSGPESAGSHLKSRKHTKNLELKKWKKSMKQNREGMKNISKVKKRAYSESSVQNSSEVSSEAHEQETERREINQQEDKQKFSKSEELSFGLDRYQSISEVKSSPIVDKVDRDPYLESSNASGDSSGAGRTTDQVDELQNQIKTSLSVSEVTAAQDKPNSKSFQE</sequence>
<dbReference type="InterPro" id="IPR013087">
    <property type="entry name" value="Znf_C2H2_type"/>
</dbReference>
<feature type="compositionally biased region" description="Basic and acidic residues" evidence="2">
    <location>
        <begin position="387"/>
        <end position="412"/>
    </location>
</feature>
<dbReference type="SMART" id="SM00355">
    <property type="entry name" value="ZnF_C2H2"/>
    <property type="match status" value="4"/>
</dbReference>
<dbReference type="EMBL" id="CAXIEN010001194">
    <property type="protein sequence ID" value="CAL1302078.1"/>
    <property type="molecule type" value="Genomic_DNA"/>
</dbReference>
<comment type="caution">
    <text evidence="4">The sequence shown here is derived from an EMBL/GenBank/DDBJ whole genome shotgun (WGS) entry which is preliminary data.</text>
</comment>
<dbReference type="AlphaFoldDB" id="A0AAV2C0K7"/>
<feature type="compositionally biased region" description="Low complexity" evidence="2">
    <location>
        <begin position="444"/>
        <end position="455"/>
    </location>
</feature>
<feature type="compositionally biased region" description="Polar residues" evidence="2">
    <location>
        <begin position="463"/>
        <end position="478"/>
    </location>
</feature>
<dbReference type="PROSITE" id="PS50157">
    <property type="entry name" value="ZINC_FINGER_C2H2_2"/>
    <property type="match status" value="2"/>
</dbReference>
<feature type="region of interest" description="Disordered" evidence="2">
    <location>
        <begin position="354"/>
        <end position="412"/>
    </location>
</feature>
<keyword evidence="1" id="KW-0862">Zinc</keyword>
<name>A0AAV2C0K7_9ARAC</name>
<dbReference type="SMART" id="SM00451">
    <property type="entry name" value="ZnF_U1"/>
    <property type="match status" value="4"/>
</dbReference>
<dbReference type="PANTHER" id="PTHR46786:SF1">
    <property type="entry name" value="ZINC FINGER MATRIN-TYPE PROTEIN 3"/>
    <property type="match status" value="1"/>
</dbReference>
<dbReference type="Gene3D" id="3.30.160.60">
    <property type="entry name" value="Classic Zinc Finger"/>
    <property type="match status" value="3"/>
</dbReference>
<evidence type="ECO:0000259" key="3">
    <source>
        <dbReference type="PROSITE" id="PS50157"/>
    </source>
</evidence>
<protein>
    <recommendedName>
        <fullName evidence="3">C2H2-type domain-containing protein</fullName>
    </recommendedName>
</protein>
<keyword evidence="1" id="KW-0479">Metal-binding</keyword>
<feature type="domain" description="C2H2-type" evidence="3">
    <location>
        <begin position="144"/>
        <end position="173"/>
    </location>
</feature>
<dbReference type="PANTHER" id="PTHR46786">
    <property type="entry name" value="ZINC FINGER MATRIN-TYPE PROTEIN 3"/>
    <property type="match status" value="1"/>
</dbReference>
<dbReference type="InterPro" id="IPR003604">
    <property type="entry name" value="Matrin/U1-like-C_Znf_C2H2"/>
</dbReference>